<proteinExistence type="predicted"/>
<protein>
    <submittedName>
        <fullName evidence="1">Uncharacterized protein</fullName>
    </submittedName>
</protein>
<sequence length="1873" mass="214307">MCDTCGFFLEDSNSVFTSTFDQDLNSQFGCLEHPTITEKNKNKDEMTPDTRMSCCWRLIGDWSSHWLVVPKKPLLMVQGNRVHGHYYSFPKAQLEWQININDVTTQAEKEQAKIMQEAELEIEQLCDRYSWLIDIHLFIGQWGRASLESMMGQPALVYEEHIQKIRQWTEKIYTVPSSISTSNQLFIIQCTSIKETLWQKLKFIEEEVLEQLVEQIKLHSESLILDLERATAELKTEPEDLRDLSKYALMVRGSVKMLADAEKRLEYIHSLQDTIYMNFRKMTEQEMTLEKKMLDMWDCVIPLLKQADSIVCHRLPSMANALNTMFSFLGYDLKNVVSKITSGPFLDPTQNAKEMVSTLNHMYAHVHSLIAKLEQLSTNSQNLQEHPMDMTILTSDVKKAKARKDLWELIAVYTTWMEEWKQQFFSEVSVLQAQGKITKWKEEALSLTSIIPTHDAVLEKTLGILETLNHQLAVMAMLQSPTLKHKHWKAIFEGMGLLYIPEKKVTVAELLSQQPEVDQKLITKICWNAQAEYNMGNTFQKLRQGWEARLFQLDKFTLPVWHLCEPQNGLTEPEKPPEETVSNLQTASQPGCNDARFTIIGLEIHFAETENDLMTLSNMLKSPYSVDLRLEMEDWVQSLQDLGKLLDLFERYQKMWAFLTKMFHENLSIQRVDLLEQFQPVDETFKEIIHSVLNNARVLNFVYSKKTNDRFHGNSLCHILIDGLSIMEGISNQMVDLLDGLCEQFPRLCFMSEREVIQLLSFCPTPLTLQSFVRKCFKEVHWLEVDCEIRSQTRDVKSCGATSQSPRQNVMGFFGSFHEHITFLYPLEPNLNALVWLRVFEKQLKLTMVHLMKQCSVVQNQLEPSSQDLTCYEKVGDTLLHIADRRKTALPLLDLLSEYPLQCLLVTEEAVWCKVVLQAFQESSPVKLSNIKAYNSAKLQSLGYSIRDGVTGVKSESLVSKYKMMCLRALVQLTMNHAQHLSRLMEVQNVPLESSFEWISLMKYHINSEDWSLKGNNDPTCYVDVLGHQLQYDYEYFGPEDWVMVHTPVHRSGNTGDSPCSDKLQITRPSVVQRMLLGALQTGAWLLLDSVDLLTQRVLSSLGQHLVDIYRFFSDLTRNENQRVNEGPKDRTADGVTRCKNFVDSEGHMVLAGKSIHASLSYGCVVISSKGYTSEVPEDLRYATRPVALTHPDYRIIAEVMLTSIGFSEAMSLSRRLVSLINLAKDSRCLPDFISDDLGCYFTVLQKIISTSEIHLQQSIKQREISDGAKGSAELTDLTSSQNVTAGVEKDRKETEKPSRLHSSHLAIIQALMEETAIVKAILSVLLPVLYEHKKASQFYIIFKEEFPLACQFPLSQQYIEEEEKNQLQDAITEELQRKWFHTDAETICNALTLYQTMKFSQAVMLIGPSGSGKTTCYCALAEALNHLASKAVNVDAFENDNMIERDTTQAKPQISVSTWNSVNTVALFPNAMSYEEVFGYVCEKKGWQDGAVAKVLRDLERYGQISSPICNKNSNQMSIVKWLVMDGEPVGHPSWLDYLTTLCSPEEPFLCLSSGETLSSQSHFKLLMEITDLRDASPSAVSCCSHVYFTGTDLWKAVWKSELEALSSEQKLDQETLKVWTRLAEDLFSSTLSLLKQHALISAIHRKGETLMYGLQEIMSFVQILRALLHHFRKEVEKAEAIPFDKRDAYTAGTDPKTKQELLPRNLFLVAYIWGFTGYLHPRHWGQFDLLVREVLYACRYKIEIPDEESVFEHFFTTDCKFCPKNTMLMNSIPPKYRKHTYLLNLMLEANQPVLLAGEPCSGKTTLCKTLLSFDKPHISLPASPLLSSRDLRTILNNITCQKNSKDTMGFMKKQPRLLLFVDDLHEASCGE</sequence>
<gene>
    <name evidence="1" type="ORF">E3U43_008662</name>
</gene>
<comment type="caution">
    <text evidence="1">The sequence shown here is derived from an EMBL/GenBank/DDBJ whole genome shotgun (WGS) entry which is preliminary data.</text>
</comment>
<name>A0ACD3RWL4_LARCR</name>
<dbReference type="Proteomes" id="UP000793456">
    <property type="component" value="Chromosome I"/>
</dbReference>
<organism evidence="1 2">
    <name type="scientific">Larimichthys crocea</name>
    <name type="common">Large yellow croaker</name>
    <name type="synonym">Pseudosciaena crocea</name>
    <dbReference type="NCBI Taxonomy" id="215358"/>
    <lineage>
        <taxon>Eukaryota</taxon>
        <taxon>Metazoa</taxon>
        <taxon>Chordata</taxon>
        <taxon>Craniata</taxon>
        <taxon>Vertebrata</taxon>
        <taxon>Euteleostomi</taxon>
        <taxon>Actinopterygii</taxon>
        <taxon>Neopterygii</taxon>
        <taxon>Teleostei</taxon>
        <taxon>Neoteleostei</taxon>
        <taxon>Acanthomorphata</taxon>
        <taxon>Eupercaria</taxon>
        <taxon>Sciaenidae</taxon>
        <taxon>Larimichthys</taxon>
    </lineage>
</organism>
<reference evidence="1" key="1">
    <citation type="submission" date="2018-11" db="EMBL/GenBank/DDBJ databases">
        <title>The sequence and de novo assembly of Larimichthys crocea genome using PacBio and Hi-C technologies.</title>
        <authorList>
            <person name="Xu P."/>
            <person name="Chen B."/>
            <person name="Zhou Z."/>
            <person name="Ke Q."/>
            <person name="Wu Y."/>
            <person name="Bai H."/>
            <person name="Pu F."/>
        </authorList>
    </citation>
    <scope>NUCLEOTIDE SEQUENCE</scope>
    <source>
        <tissue evidence="1">Muscle</tissue>
    </source>
</reference>
<keyword evidence="2" id="KW-1185">Reference proteome</keyword>
<evidence type="ECO:0000313" key="2">
    <source>
        <dbReference type="Proteomes" id="UP000793456"/>
    </source>
</evidence>
<evidence type="ECO:0000313" key="1">
    <source>
        <dbReference type="EMBL" id="TMS23356.1"/>
    </source>
</evidence>
<accession>A0ACD3RWL4</accession>
<dbReference type="EMBL" id="CM011674">
    <property type="protein sequence ID" value="TMS23356.1"/>
    <property type="molecule type" value="Genomic_DNA"/>
</dbReference>